<keyword evidence="1" id="KW-0812">Transmembrane</keyword>
<dbReference type="Proteomes" id="UP000305729">
    <property type="component" value="Chromosome 1"/>
</dbReference>
<feature type="transmembrane region" description="Helical" evidence="1">
    <location>
        <begin position="118"/>
        <end position="137"/>
    </location>
</feature>
<gene>
    <name evidence="3" type="ORF">CWC22_005375</name>
</gene>
<keyword evidence="1" id="KW-1133">Transmembrane helix</keyword>
<protein>
    <submittedName>
        <fullName evidence="3">VanZ family protein</fullName>
    </submittedName>
</protein>
<evidence type="ECO:0000256" key="1">
    <source>
        <dbReference type="SAM" id="Phobius"/>
    </source>
</evidence>
<accession>A0A7S7YZZ2</accession>
<sequence length="148" mass="16454">MGIAECFLIKKLIRISWFGAIVDSEYILKPLLNLVQLHWLSFTALIALLITGLSLYPVDSLPAVPGTDKTHHFIAYGALAFPVALARPERWSLFITGFLVYSGVIELVQPYVNRYGEWLDLGANGLGLLVGVLLASFSRSIFLKEKFL</sequence>
<name>A0A7S7YZZ2_9GAMM</name>
<reference evidence="3 4" key="1">
    <citation type="submission" date="2019-10" db="EMBL/GenBank/DDBJ databases">
        <title>Pseudoalteromonas rubra S4059.</title>
        <authorList>
            <person name="Paulsen S."/>
            <person name="Wang X."/>
        </authorList>
    </citation>
    <scope>NUCLEOTIDE SEQUENCE [LARGE SCALE GENOMIC DNA]</scope>
    <source>
        <strain evidence="3 4">S4059</strain>
    </source>
</reference>
<organism evidence="3 4">
    <name type="scientific">Pseudoalteromonas rubra</name>
    <dbReference type="NCBI Taxonomy" id="43658"/>
    <lineage>
        <taxon>Bacteria</taxon>
        <taxon>Pseudomonadati</taxon>
        <taxon>Pseudomonadota</taxon>
        <taxon>Gammaproteobacteria</taxon>
        <taxon>Alteromonadales</taxon>
        <taxon>Pseudoalteromonadaceae</taxon>
        <taxon>Pseudoalteromonas</taxon>
    </lineage>
</organism>
<dbReference type="PANTHER" id="PTHR28008">
    <property type="entry name" value="DOMAIN PROTEIN, PUTATIVE (AFU_ORTHOLOGUE AFUA_3G10980)-RELATED"/>
    <property type="match status" value="1"/>
</dbReference>
<evidence type="ECO:0000313" key="4">
    <source>
        <dbReference type="Proteomes" id="UP000305729"/>
    </source>
</evidence>
<dbReference type="InterPro" id="IPR006976">
    <property type="entry name" value="VanZ-like"/>
</dbReference>
<evidence type="ECO:0000259" key="2">
    <source>
        <dbReference type="Pfam" id="PF04892"/>
    </source>
</evidence>
<dbReference type="PANTHER" id="PTHR28008:SF1">
    <property type="entry name" value="DOMAIN PROTEIN, PUTATIVE (AFU_ORTHOLOGUE AFUA_3G10980)-RELATED"/>
    <property type="match status" value="1"/>
</dbReference>
<evidence type="ECO:0000313" key="3">
    <source>
        <dbReference type="EMBL" id="QPB85105.1"/>
    </source>
</evidence>
<dbReference type="Pfam" id="PF04892">
    <property type="entry name" value="VanZ"/>
    <property type="match status" value="1"/>
</dbReference>
<proteinExistence type="predicted"/>
<feature type="transmembrane region" description="Helical" evidence="1">
    <location>
        <begin position="93"/>
        <end position="112"/>
    </location>
</feature>
<dbReference type="EMBL" id="CP045429">
    <property type="protein sequence ID" value="QPB85105.1"/>
    <property type="molecule type" value="Genomic_DNA"/>
</dbReference>
<keyword evidence="1" id="KW-0472">Membrane</keyword>
<feature type="domain" description="VanZ-like" evidence="2">
    <location>
        <begin position="60"/>
        <end position="137"/>
    </location>
</feature>
<feature type="transmembrane region" description="Helical" evidence="1">
    <location>
        <begin position="37"/>
        <end position="58"/>
    </location>
</feature>
<dbReference type="AlphaFoldDB" id="A0A7S7YZZ2"/>